<sequence>MRLREKRFAVNSMKQARRHYDELEHLHIRQSTQIFRQTLTVLQCLNEVRECASIKLLLIVREPVTRAISDYTQLRSHAATATLPLANEQQQPATSSSSSSASLMAWWRWVAGSSRGRGSGYGSIRLMAPVQEA</sequence>
<name>A0A4C1SWV8_EUMVA</name>
<comment type="caution">
    <text evidence="1">The sequence shown here is derived from an EMBL/GenBank/DDBJ whole genome shotgun (WGS) entry which is preliminary data.</text>
</comment>
<evidence type="ECO:0000313" key="1">
    <source>
        <dbReference type="EMBL" id="GBP05648.1"/>
    </source>
</evidence>
<dbReference type="STRING" id="151549.A0A4C1SWV8"/>
<dbReference type="Proteomes" id="UP000299102">
    <property type="component" value="Unassembled WGS sequence"/>
</dbReference>
<organism evidence="1 2">
    <name type="scientific">Eumeta variegata</name>
    <name type="common">Bagworm moth</name>
    <name type="synonym">Eumeta japonica</name>
    <dbReference type="NCBI Taxonomy" id="151549"/>
    <lineage>
        <taxon>Eukaryota</taxon>
        <taxon>Metazoa</taxon>
        <taxon>Ecdysozoa</taxon>
        <taxon>Arthropoda</taxon>
        <taxon>Hexapoda</taxon>
        <taxon>Insecta</taxon>
        <taxon>Pterygota</taxon>
        <taxon>Neoptera</taxon>
        <taxon>Endopterygota</taxon>
        <taxon>Lepidoptera</taxon>
        <taxon>Glossata</taxon>
        <taxon>Ditrysia</taxon>
        <taxon>Tineoidea</taxon>
        <taxon>Psychidae</taxon>
        <taxon>Oiketicinae</taxon>
        <taxon>Eumeta</taxon>
    </lineage>
</organism>
<dbReference type="AlphaFoldDB" id="A0A4C1SWV8"/>
<reference evidence="1 2" key="1">
    <citation type="journal article" date="2019" name="Commun. Biol.">
        <title>The bagworm genome reveals a unique fibroin gene that provides high tensile strength.</title>
        <authorList>
            <person name="Kono N."/>
            <person name="Nakamura H."/>
            <person name="Ohtoshi R."/>
            <person name="Tomita M."/>
            <person name="Numata K."/>
            <person name="Arakawa K."/>
        </authorList>
    </citation>
    <scope>NUCLEOTIDE SEQUENCE [LARGE SCALE GENOMIC DNA]</scope>
</reference>
<gene>
    <name evidence="1" type="ORF">EVAR_70356_1</name>
</gene>
<evidence type="ECO:0000313" key="2">
    <source>
        <dbReference type="Proteomes" id="UP000299102"/>
    </source>
</evidence>
<accession>A0A4C1SWV8</accession>
<proteinExistence type="predicted"/>
<dbReference type="EMBL" id="BGZK01003928">
    <property type="protein sequence ID" value="GBP05648.1"/>
    <property type="molecule type" value="Genomic_DNA"/>
</dbReference>
<keyword evidence="2" id="KW-1185">Reference proteome</keyword>
<protein>
    <submittedName>
        <fullName evidence="1">Uncharacterized protein</fullName>
    </submittedName>
</protein>